<reference evidence="2 3" key="1">
    <citation type="journal article" date="2023" name="Sci. Data">
        <title>Genome assembly of the Korean intertidal mud-creeper Batillaria attramentaria.</title>
        <authorList>
            <person name="Patra A.K."/>
            <person name="Ho P.T."/>
            <person name="Jun S."/>
            <person name="Lee S.J."/>
            <person name="Kim Y."/>
            <person name="Won Y.J."/>
        </authorList>
    </citation>
    <scope>NUCLEOTIDE SEQUENCE [LARGE SCALE GENOMIC DNA]</scope>
    <source>
        <strain evidence="2">Wonlab-2016</strain>
    </source>
</reference>
<feature type="region of interest" description="Disordered" evidence="1">
    <location>
        <begin position="68"/>
        <end position="87"/>
    </location>
</feature>
<dbReference type="AlphaFoldDB" id="A0ABD0L4L5"/>
<sequence length="149" mass="16491">MEDRSTIKVESARQLTRKRLTHPLSGLCSRSTPHAGEATNQIKCFCMAGTAHCPSGHVSGLTYRLHHPQTRSHQASPSPVRRRAVSGGDRPCLLDKPFSVLLALPTNPFHSQPQKGSRYDSRHKGPIWPLWPGLAAPERKRVCAVSVWT</sequence>
<organism evidence="2 3">
    <name type="scientific">Batillaria attramentaria</name>
    <dbReference type="NCBI Taxonomy" id="370345"/>
    <lineage>
        <taxon>Eukaryota</taxon>
        <taxon>Metazoa</taxon>
        <taxon>Spiralia</taxon>
        <taxon>Lophotrochozoa</taxon>
        <taxon>Mollusca</taxon>
        <taxon>Gastropoda</taxon>
        <taxon>Caenogastropoda</taxon>
        <taxon>Sorbeoconcha</taxon>
        <taxon>Cerithioidea</taxon>
        <taxon>Batillariidae</taxon>
        <taxon>Batillaria</taxon>
    </lineage>
</organism>
<evidence type="ECO:0000313" key="3">
    <source>
        <dbReference type="Proteomes" id="UP001519460"/>
    </source>
</evidence>
<accession>A0ABD0L4L5</accession>
<protein>
    <submittedName>
        <fullName evidence="2">Uncharacterized protein</fullName>
    </submittedName>
</protein>
<gene>
    <name evidence="2" type="ORF">BaRGS_00014518</name>
</gene>
<name>A0ABD0L4L5_9CAEN</name>
<evidence type="ECO:0000256" key="1">
    <source>
        <dbReference type="SAM" id="MobiDB-lite"/>
    </source>
</evidence>
<comment type="caution">
    <text evidence="2">The sequence shown here is derived from an EMBL/GenBank/DDBJ whole genome shotgun (WGS) entry which is preliminary data.</text>
</comment>
<dbReference type="EMBL" id="JACVVK020000085">
    <property type="protein sequence ID" value="KAK7494236.1"/>
    <property type="molecule type" value="Genomic_DNA"/>
</dbReference>
<proteinExistence type="predicted"/>
<keyword evidence="3" id="KW-1185">Reference proteome</keyword>
<evidence type="ECO:0000313" key="2">
    <source>
        <dbReference type="EMBL" id="KAK7494236.1"/>
    </source>
</evidence>
<dbReference type="Proteomes" id="UP001519460">
    <property type="component" value="Unassembled WGS sequence"/>
</dbReference>